<dbReference type="PANTHER" id="PTHR30451:SF5">
    <property type="entry name" value="SLR0019 PROTEIN"/>
    <property type="match status" value="1"/>
</dbReference>
<keyword evidence="1" id="KW-0732">Signal</keyword>
<dbReference type="InterPro" id="IPR025949">
    <property type="entry name" value="PapC-like_C"/>
</dbReference>
<dbReference type="OrthoDB" id="8587at2"/>
<dbReference type="Gene3D" id="2.60.40.3110">
    <property type="match status" value="1"/>
</dbReference>
<dbReference type="InterPro" id="IPR043142">
    <property type="entry name" value="PapC-like_C_sf"/>
</dbReference>
<dbReference type="AlphaFoldDB" id="A0A8G2FLD8"/>
<dbReference type="RefSeq" id="WP_051657139.1">
    <property type="nucleotide sequence ID" value="NZ_FTNE01000008.1"/>
</dbReference>
<dbReference type="EMBL" id="FTNE01000008">
    <property type="protein sequence ID" value="SIQ71579.1"/>
    <property type="molecule type" value="Genomic_DNA"/>
</dbReference>
<dbReference type="Gene3D" id="2.60.40.2070">
    <property type="match status" value="1"/>
</dbReference>
<comment type="caution">
    <text evidence="3">The sequence shown here is derived from an EMBL/GenBank/DDBJ whole genome shotgun (WGS) entry which is preliminary data.</text>
</comment>
<sequence length="770" mass="79315">MLAVLAATVGAATGARAAAVLVLDVVLNGRDTGQVGSFLLAGGRVSATASQIRAMGILADCGSGRCDLSTIAGLRWRIDAHTQTIVLTAPSRLLATQRIQADATAQRYPVTGGTGAVFTYDLNSIRSGGQTLSSGLLTLHGFSADSAITADSLVEMGPRGSLGGNALVRLDTTYVYSAPSKLRQVSLGDFVGSGLAWSRPVRLTGVQIASNFGLQPGLITYPLPSVSGSVAVPSTIDVLVDQTRMLTHALQPGPFEVAQIPVMTGAGQISIATTDALGRHTVTTTNFYTSPDLLRPGLTSYALELGALRLNWGSISNDYGPLVGSATLRRGIAPDITIETHGETTRGLLMAGGGAVIDVANAGVVGFDVAGSSLDGRAGFDLALDARHDGRQWTLGASATIAGPRFADIAAANGQSYPQRQVSAIVGRRLGRFGSLGIGYAQIDTPHYRSVRGADALGTIAGSEPITAATHAQIVTVSYSAQAFGTAVYATGYHDFAQRGDSGVMFGIAIPLSARRSSGAQLGVANGSGYGAVQAQQTADHTGEFGYQLDQSVGVAGSGFASGQYQSGVGNFSAGIGRSDGALITQARASGSVALLDRQVFLSPPVNDSFAVVDTSGVAGVRVMDENRLVGRTDGAGRLLVPGLTAFTANRLSIDPLDVPLNVTVPFTEATVVPGEHAGVVVRFPLERSRAALVTVLDSRGQPVPLGSTARLAGNAFPVGHGGVMYLTHLRPTNRLTIVTPDGAHCRVRFAYRDLAVPLQTIGPLRCVGF</sequence>
<accession>A0A8G2FLD8</accession>
<proteinExistence type="predicted"/>
<feature type="domain" description="PapC-like C-terminal" evidence="2">
    <location>
        <begin position="693"/>
        <end position="752"/>
    </location>
</feature>
<gene>
    <name evidence="3" type="ORF">SAMN05421828_10884</name>
</gene>
<dbReference type="Pfam" id="PF13953">
    <property type="entry name" value="PapC_C"/>
    <property type="match status" value="1"/>
</dbReference>
<organism evidence="3 4">
    <name type="scientific">Acidiphilium rubrum</name>
    <dbReference type="NCBI Taxonomy" id="526"/>
    <lineage>
        <taxon>Bacteria</taxon>
        <taxon>Pseudomonadati</taxon>
        <taxon>Pseudomonadota</taxon>
        <taxon>Alphaproteobacteria</taxon>
        <taxon>Acetobacterales</taxon>
        <taxon>Acidocellaceae</taxon>
        <taxon>Acidiphilium</taxon>
    </lineage>
</organism>
<dbReference type="GO" id="GO:0009279">
    <property type="term" value="C:cell outer membrane"/>
    <property type="evidence" value="ECO:0007669"/>
    <property type="project" value="TreeGrafter"/>
</dbReference>
<protein>
    <submittedName>
        <fullName evidence="3">Outer membrane usher protein</fullName>
    </submittedName>
</protein>
<dbReference type="GO" id="GO:0009297">
    <property type="term" value="P:pilus assembly"/>
    <property type="evidence" value="ECO:0007669"/>
    <property type="project" value="InterPro"/>
</dbReference>
<dbReference type="PANTHER" id="PTHR30451">
    <property type="entry name" value="OUTER MEMBRANE USHER PROTEIN"/>
    <property type="match status" value="1"/>
</dbReference>
<dbReference type="Proteomes" id="UP000186308">
    <property type="component" value="Unassembled WGS sequence"/>
</dbReference>
<dbReference type="GO" id="GO:0015473">
    <property type="term" value="F:fimbrial usher porin activity"/>
    <property type="evidence" value="ECO:0007669"/>
    <property type="project" value="InterPro"/>
</dbReference>
<evidence type="ECO:0000259" key="2">
    <source>
        <dbReference type="Pfam" id="PF13953"/>
    </source>
</evidence>
<name>A0A8G2FLD8_ACIRU</name>
<dbReference type="InterPro" id="IPR042186">
    <property type="entry name" value="FimD_plug_dom"/>
</dbReference>
<dbReference type="InterPro" id="IPR000015">
    <property type="entry name" value="Fimb_usher"/>
</dbReference>
<feature type="signal peptide" evidence="1">
    <location>
        <begin position="1"/>
        <end position="17"/>
    </location>
</feature>
<evidence type="ECO:0000313" key="3">
    <source>
        <dbReference type="EMBL" id="SIQ71579.1"/>
    </source>
</evidence>
<evidence type="ECO:0000256" key="1">
    <source>
        <dbReference type="SAM" id="SignalP"/>
    </source>
</evidence>
<evidence type="ECO:0000313" key="4">
    <source>
        <dbReference type="Proteomes" id="UP000186308"/>
    </source>
</evidence>
<reference evidence="3 4" key="1">
    <citation type="submission" date="2017-01" db="EMBL/GenBank/DDBJ databases">
        <authorList>
            <person name="Varghese N."/>
            <person name="Submissions S."/>
        </authorList>
    </citation>
    <scope>NUCLEOTIDE SEQUENCE [LARGE SCALE GENOMIC DNA]</scope>
    <source>
        <strain evidence="3 4">ATCC 35905</strain>
    </source>
</reference>
<dbReference type="Gene3D" id="2.60.40.2610">
    <property type="entry name" value="Outer membrane usher protein FimD, plug domain"/>
    <property type="match status" value="1"/>
</dbReference>
<keyword evidence="4" id="KW-1185">Reference proteome</keyword>
<feature type="chain" id="PRO_5034271197" evidence="1">
    <location>
        <begin position="18"/>
        <end position="770"/>
    </location>
</feature>
<dbReference type="Pfam" id="PF00577">
    <property type="entry name" value="Usher"/>
    <property type="match status" value="2"/>
</dbReference>